<evidence type="ECO:0000313" key="3">
    <source>
        <dbReference type="Proteomes" id="UP000241048"/>
    </source>
</evidence>
<dbReference type="AlphaFoldDB" id="A0A2T3FUE7"/>
<dbReference type="Gene3D" id="3.30.1490.300">
    <property type="match status" value="1"/>
</dbReference>
<evidence type="ECO:0008006" key="4">
    <source>
        <dbReference type="Google" id="ProtNLM"/>
    </source>
</evidence>
<accession>A0A2T3FUE7</accession>
<reference evidence="2 3" key="1">
    <citation type="submission" date="2018-03" db="EMBL/GenBank/DDBJ databases">
        <title>Lachnoclostridium SNUG30386 gen.nov., sp.nov., isolated from human faeces.</title>
        <authorList>
            <person name="Seo B."/>
            <person name="Jeon K."/>
            <person name="Ko G."/>
        </authorList>
    </citation>
    <scope>NUCLEOTIDE SEQUENCE [LARGE SCALE GENOMIC DNA]</scope>
    <source>
        <strain evidence="2 3">SNUG30386</strain>
    </source>
</reference>
<evidence type="ECO:0000256" key="1">
    <source>
        <dbReference type="SAM" id="MobiDB-lite"/>
    </source>
</evidence>
<comment type="caution">
    <text evidence="2">The sequence shown here is derived from an EMBL/GenBank/DDBJ whole genome shotgun (WGS) entry which is preliminary data.</text>
</comment>
<dbReference type="Gene3D" id="3.30.420.40">
    <property type="match status" value="2"/>
</dbReference>
<dbReference type="PANTHER" id="PTHR32432">
    <property type="entry name" value="CELL DIVISION PROTEIN FTSA-RELATED"/>
    <property type="match status" value="1"/>
</dbReference>
<sequence>MEIYGHNGIQGSFKGSAEMKNCLGIEIGHYRIKIAYAENGELREFISERVEGIDRNDMRQYADLIKDLLKEYAIRCRNVVFVIRQEDAYVRRFELPLMTEEQLRLNLPYEFHDYIGNEMDKYVFDYAMIYADQEKMDLIGAACTKELSQQFEKLAKMAHLKLVGLVPAVLGLEWILEYAEERMADEKKALETKLNAEPHKKEEKENAKGAEKSETVKDYAILDLGTQALRIHFFRQGIYDITRTMEPGCEEIEQIRLGDKNKMQELGIEVEEENREETDKEKMAAVLEEQYRTRAVQVMRVLNFYSFNNVNNTIDSLYYCGGGARYGELIDALKETLDLPVRSVAELLPEVSLDEEDEWIDSPQAYGVLLA</sequence>
<organism evidence="2 3">
    <name type="scientific">Clostridium fessum</name>
    <dbReference type="NCBI Taxonomy" id="2126740"/>
    <lineage>
        <taxon>Bacteria</taxon>
        <taxon>Bacillati</taxon>
        <taxon>Bacillota</taxon>
        <taxon>Clostridia</taxon>
        <taxon>Eubacteriales</taxon>
        <taxon>Clostridiaceae</taxon>
        <taxon>Clostridium</taxon>
    </lineage>
</organism>
<protein>
    <recommendedName>
        <fullName evidence="4">Pilus assembly protein PilM</fullName>
    </recommendedName>
</protein>
<keyword evidence="3" id="KW-1185">Reference proteome</keyword>
<feature type="region of interest" description="Disordered" evidence="1">
    <location>
        <begin position="191"/>
        <end position="211"/>
    </location>
</feature>
<dbReference type="EMBL" id="PYLO01000001">
    <property type="protein sequence ID" value="PST38879.1"/>
    <property type="molecule type" value="Genomic_DNA"/>
</dbReference>
<dbReference type="Proteomes" id="UP000241048">
    <property type="component" value="Unassembled WGS sequence"/>
</dbReference>
<dbReference type="InterPro" id="IPR050696">
    <property type="entry name" value="FtsA/MreB"/>
</dbReference>
<name>A0A2T3FUE7_9CLOT</name>
<gene>
    <name evidence="2" type="ORF">C7U56_02810</name>
</gene>
<dbReference type="PANTHER" id="PTHR32432:SF3">
    <property type="entry name" value="ETHANOLAMINE UTILIZATION PROTEIN EUTJ"/>
    <property type="match status" value="1"/>
</dbReference>
<dbReference type="SUPFAM" id="SSF53067">
    <property type="entry name" value="Actin-like ATPase domain"/>
    <property type="match status" value="2"/>
</dbReference>
<proteinExistence type="predicted"/>
<dbReference type="InterPro" id="IPR043129">
    <property type="entry name" value="ATPase_NBD"/>
</dbReference>
<evidence type="ECO:0000313" key="2">
    <source>
        <dbReference type="EMBL" id="PST38879.1"/>
    </source>
</evidence>